<feature type="compositionally biased region" description="Basic and acidic residues" evidence="1">
    <location>
        <begin position="87"/>
        <end position="102"/>
    </location>
</feature>
<keyword evidence="3" id="KW-1185">Reference proteome</keyword>
<dbReference type="Pfam" id="PF10824">
    <property type="entry name" value="T7SS_ESX_EspC"/>
    <property type="match status" value="1"/>
</dbReference>
<feature type="region of interest" description="Disordered" evidence="1">
    <location>
        <begin position="87"/>
        <end position="133"/>
    </location>
</feature>
<accession>A0A1G9A5M8</accession>
<name>A0A1G9A5M8_ACTMZ</name>
<evidence type="ECO:0000256" key="1">
    <source>
        <dbReference type="SAM" id="MobiDB-lite"/>
    </source>
</evidence>
<gene>
    <name evidence="2" type="ORF">SAMN04487820_105331</name>
</gene>
<dbReference type="AlphaFoldDB" id="A0A1G9A5M8"/>
<reference evidence="3" key="1">
    <citation type="submission" date="2016-10" db="EMBL/GenBank/DDBJ databases">
        <authorList>
            <person name="Varghese N."/>
            <person name="Submissions S."/>
        </authorList>
    </citation>
    <scope>NUCLEOTIDE SEQUENCE [LARGE SCALE GENOMIC DNA]</scope>
    <source>
        <strain evidence="3">DSM 45460</strain>
    </source>
</reference>
<dbReference type="Proteomes" id="UP000199213">
    <property type="component" value="Unassembled WGS sequence"/>
</dbReference>
<sequence>MSTQGSQTSLDASEVRKAGNAIGDIADDVNGFSELNDVHPKAGDFAVGSWLNQLIAARRDTLHQHCNDLQRTLREVSEQLKNIATEIERTDRNNGEQLDKLNAELQNSVNQLRSQAPTLPMAPKGPDTQTDLV</sequence>
<evidence type="ECO:0000313" key="2">
    <source>
        <dbReference type="EMBL" id="SDK22689.1"/>
    </source>
</evidence>
<dbReference type="InterPro" id="IPR022536">
    <property type="entry name" value="EspC"/>
</dbReference>
<feature type="compositionally biased region" description="Polar residues" evidence="1">
    <location>
        <begin position="104"/>
        <end position="117"/>
    </location>
</feature>
<dbReference type="RefSeq" id="WP_092627861.1">
    <property type="nucleotide sequence ID" value="NZ_FNFM01000005.1"/>
</dbReference>
<dbReference type="EMBL" id="FNFM01000005">
    <property type="protein sequence ID" value="SDK22689.1"/>
    <property type="molecule type" value="Genomic_DNA"/>
</dbReference>
<dbReference type="OrthoDB" id="3696103at2"/>
<organism evidence="2 3">
    <name type="scientific">Actinopolyspora mzabensis</name>
    <dbReference type="NCBI Taxonomy" id="995066"/>
    <lineage>
        <taxon>Bacteria</taxon>
        <taxon>Bacillati</taxon>
        <taxon>Actinomycetota</taxon>
        <taxon>Actinomycetes</taxon>
        <taxon>Actinopolysporales</taxon>
        <taxon>Actinopolysporaceae</taxon>
        <taxon>Actinopolyspora</taxon>
    </lineage>
</organism>
<protein>
    <submittedName>
        <fullName evidence="2">Excreted virulence factor EspC, type VII ESX diderm</fullName>
    </submittedName>
</protein>
<dbReference type="GO" id="GO:0009306">
    <property type="term" value="P:protein secretion"/>
    <property type="evidence" value="ECO:0007669"/>
    <property type="project" value="InterPro"/>
</dbReference>
<proteinExistence type="predicted"/>
<evidence type="ECO:0000313" key="3">
    <source>
        <dbReference type="Proteomes" id="UP000199213"/>
    </source>
</evidence>